<comment type="caution">
    <text evidence="8">The sequence shown here is derived from an EMBL/GenBank/DDBJ whole genome shotgun (WGS) entry which is preliminary data.</text>
</comment>
<dbReference type="PANTHER" id="PTHR43694:SF1">
    <property type="entry name" value="RIBONUCLEASE J"/>
    <property type="match status" value="1"/>
</dbReference>
<dbReference type="SMART" id="SM00849">
    <property type="entry name" value="Lactamase_B"/>
    <property type="match status" value="1"/>
</dbReference>
<evidence type="ECO:0000313" key="8">
    <source>
        <dbReference type="EMBL" id="GLR69756.1"/>
    </source>
</evidence>
<dbReference type="AlphaFoldDB" id="A0AA37STU2"/>
<dbReference type="PANTHER" id="PTHR43694">
    <property type="entry name" value="RIBONUCLEASE J"/>
    <property type="match status" value="1"/>
</dbReference>
<evidence type="ECO:0000256" key="2">
    <source>
        <dbReference type="ARBA" id="ARBA00022723"/>
    </source>
</evidence>
<dbReference type="InterPro" id="IPR011108">
    <property type="entry name" value="RMMBL"/>
</dbReference>
<dbReference type="GO" id="GO:0004527">
    <property type="term" value="F:exonuclease activity"/>
    <property type="evidence" value="ECO:0007669"/>
    <property type="project" value="UniProtKB-KW"/>
</dbReference>
<dbReference type="InterPro" id="IPR001279">
    <property type="entry name" value="Metallo-B-lactamas"/>
</dbReference>
<keyword evidence="9" id="KW-1185">Reference proteome</keyword>
<evidence type="ECO:0000259" key="7">
    <source>
        <dbReference type="SMART" id="SM00849"/>
    </source>
</evidence>
<evidence type="ECO:0000256" key="5">
    <source>
        <dbReference type="ARBA" id="ARBA00022839"/>
    </source>
</evidence>
<dbReference type="GO" id="GO:0046872">
    <property type="term" value="F:metal ion binding"/>
    <property type="evidence" value="ECO:0007669"/>
    <property type="project" value="UniProtKB-KW"/>
</dbReference>
<keyword evidence="1" id="KW-0540">Nuclease</keyword>
<dbReference type="Pfam" id="PF12706">
    <property type="entry name" value="Lactamase_B_2"/>
    <property type="match status" value="1"/>
</dbReference>
<keyword evidence="4" id="KW-0862">Zinc</keyword>
<dbReference type="GO" id="GO:0003723">
    <property type="term" value="F:RNA binding"/>
    <property type="evidence" value="ECO:0007669"/>
    <property type="project" value="UniProtKB-KW"/>
</dbReference>
<protein>
    <recommendedName>
        <fullName evidence="7">Metallo-beta-lactamase domain-containing protein</fullName>
    </recommendedName>
</protein>
<evidence type="ECO:0000256" key="4">
    <source>
        <dbReference type="ARBA" id="ARBA00022833"/>
    </source>
</evidence>
<dbReference type="Pfam" id="PF07521">
    <property type="entry name" value="RMMBL"/>
    <property type="match status" value="1"/>
</dbReference>
<dbReference type="InterPro" id="IPR055132">
    <property type="entry name" value="RNase_J_b_CASP"/>
</dbReference>
<proteinExistence type="predicted"/>
<keyword evidence="5" id="KW-0269">Exonuclease</keyword>
<keyword evidence="3" id="KW-0378">Hydrolase</keyword>
<evidence type="ECO:0000256" key="3">
    <source>
        <dbReference type="ARBA" id="ARBA00022801"/>
    </source>
</evidence>
<evidence type="ECO:0000313" key="9">
    <source>
        <dbReference type="Proteomes" id="UP001156601"/>
    </source>
</evidence>
<dbReference type="Proteomes" id="UP001156601">
    <property type="component" value="Unassembled WGS sequence"/>
</dbReference>
<sequence>MHLPSVSTDPKHTDFWFLPLGGTGEIGMNLNLYGHAGSWLMVDCGATFNVPLRPEFDKRFDIHREAFVIPDPAFIVDKVDQLAGIVITHAHEDHIGALLHVWSKLQCPIYTTAFTAEVIRRKFYSAEIFVELPIVEVNSGDDLDIGPFNVRWLSITHSIPEPQALLISTPLGDVFHTADWKIDKAPVVGNKFKPSRFKALAHKNIIAMVCDSTNALRKGYSISEKECEKGLGALISKATGRVVVSCFASNLARVITLARIAQQTGRYVALAGRSLENMVSIARLTGHWPDELSFTPLRHIGYLPPHEVMIVATGSQGEPNAALSKMATGVFRACLLEKGDSVIFSSIVIPGNEAFIEKVLQQLRDIGVNVTQSENSTHIIHASGHPNELDLQDMYSWVKPNCAVPTHGESAHMLANANIAREAGVLKQVVGTNGDVFDLVNAALFPSFTDVARLAIK</sequence>
<dbReference type="InterPro" id="IPR042173">
    <property type="entry name" value="RNase_J_2"/>
</dbReference>
<keyword evidence="6" id="KW-0694">RNA-binding</keyword>
<organism evidence="8 9">
    <name type="scientific">Agaribacter marinus</name>
    <dbReference type="NCBI Taxonomy" id="1431249"/>
    <lineage>
        <taxon>Bacteria</taxon>
        <taxon>Pseudomonadati</taxon>
        <taxon>Pseudomonadota</taxon>
        <taxon>Gammaproteobacteria</taxon>
        <taxon>Alteromonadales</taxon>
        <taxon>Alteromonadaceae</taxon>
        <taxon>Agaribacter</taxon>
    </lineage>
</organism>
<name>A0AA37STU2_9ALTE</name>
<gene>
    <name evidence="8" type="ORF">GCM10007852_06640</name>
</gene>
<dbReference type="SUPFAM" id="SSF56281">
    <property type="entry name" value="Metallo-hydrolase/oxidoreductase"/>
    <property type="match status" value="1"/>
</dbReference>
<evidence type="ECO:0000256" key="6">
    <source>
        <dbReference type="ARBA" id="ARBA00022884"/>
    </source>
</evidence>
<keyword evidence="2" id="KW-0479">Metal-binding</keyword>
<dbReference type="InterPro" id="IPR036866">
    <property type="entry name" value="RibonucZ/Hydroxyglut_hydro"/>
</dbReference>
<feature type="domain" description="Metallo-beta-lactamase" evidence="7">
    <location>
        <begin position="27"/>
        <end position="231"/>
    </location>
</feature>
<dbReference type="EMBL" id="BSOT01000005">
    <property type="protein sequence ID" value="GLR69756.1"/>
    <property type="molecule type" value="Genomic_DNA"/>
</dbReference>
<dbReference type="Pfam" id="PF22505">
    <property type="entry name" value="RNase_J_b_CASP"/>
    <property type="match status" value="1"/>
</dbReference>
<accession>A0AA37STU2</accession>
<dbReference type="Gene3D" id="3.40.50.10710">
    <property type="entry name" value="Metallo-hydrolase/oxidoreductase"/>
    <property type="match status" value="1"/>
</dbReference>
<dbReference type="CDD" id="cd07714">
    <property type="entry name" value="RNaseJ_MBL-fold"/>
    <property type="match status" value="1"/>
</dbReference>
<reference evidence="8" key="2">
    <citation type="submission" date="2023-01" db="EMBL/GenBank/DDBJ databases">
        <title>Draft genome sequence of Agaribacter marinus strain NBRC 110023.</title>
        <authorList>
            <person name="Sun Q."/>
            <person name="Mori K."/>
        </authorList>
    </citation>
    <scope>NUCLEOTIDE SEQUENCE</scope>
    <source>
        <strain evidence="8">NBRC 110023</strain>
    </source>
</reference>
<dbReference type="Gene3D" id="3.60.15.10">
    <property type="entry name" value="Ribonuclease Z/Hydroxyacylglutathione hydrolase-like"/>
    <property type="match status" value="1"/>
</dbReference>
<evidence type="ECO:0000256" key="1">
    <source>
        <dbReference type="ARBA" id="ARBA00022722"/>
    </source>
</evidence>
<reference evidence="8" key="1">
    <citation type="journal article" date="2014" name="Int. J. Syst. Evol. Microbiol.">
        <title>Complete genome sequence of Corynebacterium casei LMG S-19264T (=DSM 44701T), isolated from a smear-ripened cheese.</title>
        <authorList>
            <consortium name="US DOE Joint Genome Institute (JGI-PGF)"/>
            <person name="Walter F."/>
            <person name="Albersmeier A."/>
            <person name="Kalinowski J."/>
            <person name="Ruckert C."/>
        </authorList>
    </citation>
    <scope>NUCLEOTIDE SEQUENCE</scope>
    <source>
        <strain evidence="8">NBRC 110023</strain>
    </source>
</reference>